<evidence type="ECO:0000313" key="15">
    <source>
        <dbReference type="EMBL" id="NYE45028.1"/>
    </source>
</evidence>
<dbReference type="GO" id="GO:0051087">
    <property type="term" value="F:protein-folding chaperone binding"/>
    <property type="evidence" value="ECO:0007669"/>
    <property type="project" value="InterPro"/>
</dbReference>
<evidence type="ECO:0000256" key="7">
    <source>
        <dbReference type="ARBA" id="ARBA00053401"/>
    </source>
</evidence>
<dbReference type="GO" id="GO:0006457">
    <property type="term" value="P:protein folding"/>
    <property type="evidence" value="ECO:0007669"/>
    <property type="project" value="InterPro"/>
</dbReference>
<evidence type="ECO:0000313" key="16">
    <source>
        <dbReference type="Proteomes" id="UP000589036"/>
    </source>
</evidence>
<dbReference type="GO" id="GO:0005737">
    <property type="term" value="C:cytoplasm"/>
    <property type="evidence" value="ECO:0007669"/>
    <property type="project" value="UniProtKB-SubCell"/>
</dbReference>
<feature type="compositionally biased region" description="Low complexity" evidence="14">
    <location>
        <begin position="211"/>
        <end position="232"/>
    </location>
</feature>
<dbReference type="HAMAP" id="MF_01151">
    <property type="entry name" value="GrpE"/>
    <property type="match status" value="1"/>
</dbReference>
<dbReference type="CDD" id="cd00446">
    <property type="entry name" value="GrpE"/>
    <property type="match status" value="1"/>
</dbReference>
<keyword evidence="13" id="KW-0175">Coiled coil</keyword>
<name>A0A852TM65_9ACTN</name>
<organism evidence="15 16">
    <name type="scientific">Spinactinospora alkalitolerans</name>
    <dbReference type="NCBI Taxonomy" id="687207"/>
    <lineage>
        <taxon>Bacteria</taxon>
        <taxon>Bacillati</taxon>
        <taxon>Actinomycetota</taxon>
        <taxon>Actinomycetes</taxon>
        <taxon>Streptosporangiales</taxon>
        <taxon>Nocardiopsidaceae</taxon>
        <taxon>Spinactinospora</taxon>
    </lineage>
</organism>
<feature type="compositionally biased region" description="Acidic residues" evidence="14">
    <location>
        <begin position="46"/>
        <end position="63"/>
    </location>
</feature>
<feature type="compositionally biased region" description="Low complexity" evidence="14">
    <location>
        <begin position="33"/>
        <end position="45"/>
    </location>
</feature>
<protein>
    <recommendedName>
        <fullName evidence="8 10">Protein GrpE</fullName>
    </recommendedName>
    <alternativeName>
        <fullName evidence="9 10">HSP-70 cofactor</fullName>
    </alternativeName>
</protein>
<feature type="coiled-coil region" evidence="13">
    <location>
        <begin position="66"/>
        <end position="100"/>
    </location>
</feature>
<evidence type="ECO:0000256" key="10">
    <source>
        <dbReference type="HAMAP-Rule" id="MF_01151"/>
    </source>
</evidence>
<comment type="subunit">
    <text evidence="3 10">Homodimer.</text>
</comment>
<feature type="compositionally biased region" description="Acidic residues" evidence="14">
    <location>
        <begin position="233"/>
        <end position="244"/>
    </location>
</feature>
<reference evidence="15 16" key="1">
    <citation type="submission" date="2020-07" db="EMBL/GenBank/DDBJ databases">
        <title>Sequencing the genomes of 1000 actinobacteria strains.</title>
        <authorList>
            <person name="Klenk H.-P."/>
        </authorList>
    </citation>
    <scope>NUCLEOTIDE SEQUENCE [LARGE SCALE GENOMIC DNA]</scope>
    <source>
        <strain evidence="15 16">CXB654</strain>
    </source>
</reference>
<proteinExistence type="inferred from homology"/>
<evidence type="ECO:0000256" key="13">
    <source>
        <dbReference type="SAM" id="Coils"/>
    </source>
</evidence>
<evidence type="ECO:0000256" key="4">
    <source>
        <dbReference type="ARBA" id="ARBA00022490"/>
    </source>
</evidence>
<evidence type="ECO:0000256" key="2">
    <source>
        <dbReference type="ARBA" id="ARBA00009054"/>
    </source>
</evidence>
<comment type="caution">
    <text evidence="15">The sequence shown here is derived from an EMBL/GenBank/DDBJ whole genome shotgun (WGS) entry which is preliminary data.</text>
</comment>
<dbReference type="GO" id="GO:0042803">
    <property type="term" value="F:protein homodimerization activity"/>
    <property type="evidence" value="ECO:0007669"/>
    <property type="project" value="InterPro"/>
</dbReference>
<keyword evidence="5 10" id="KW-0346">Stress response</keyword>
<dbReference type="AlphaFoldDB" id="A0A852TM65"/>
<evidence type="ECO:0000256" key="6">
    <source>
        <dbReference type="ARBA" id="ARBA00023186"/>
    </source>
</evidence>
<feature type="compositionally biased region" description="Basic and acidic residues" evidence="14">
    <location>
        <begin position="9"/>
        <end position="32"/>
    </location>
</feature>
<comment type="subcellular location">
    <subcellularLocation>
        <location evidence="1 10">Cytoplasm</location>
    </subcellularLocation>
</comment>
<evidence type="ECO:0000256" key="3">
    <source>
        <dbReference type="ARBA" id="ARBA00011738"/>
    </source>
</evidence>
<dbReference type="EMBL" id="JACCCC010000001">
    <property type="protein sequence ID" value="NYE45028.1"/>
    <property type="molecule type" value="Genomic_DNA"/>
</dbReference>
<comment type="similarity">
    <text evidence="2 10 12">Belongs to the GrpE family.</text>
</comment>
<dbReference type="Gene3D" id="2.30.22.10">
    <property type="entry name" value="Head domain of nucleotide exchange factor GrpE"/>
    <property type="match status" value="1"/>
</dbReference>
<sequence>MASPENENGEERQGPVIRDKRRIDPETGELRTPEGAAEPAPGSEADAVEPEEAEETEVTVVDDAELALLREQLNDRTNDLKRLQAEYANYRKRVDRDRTAVREQALAQVMGELLPVLDDIGRAREHDELAGGFKSVGESLESLVAKLGLKKYAEKGDEFDPNVHEALTMVPSPEVSVPTVIEVFQPGYLVGERVLRPARVVVAGPDEEEGAAAGEAAEPEAAAGAGPGPVEGAAEDGADGEQQR</sequence>
<dbReference type="SUPFAM" id="SSF51064">
    <property type="entry name" value="Head domain of nucleotide exchange factor GrpE"/>
    <property type="match status" value="1"/>
</dbReference>
<feature type="region of interest" description="Disordered" evidence="14">
    <location>
        <begin position="1"/>
        <end position="63"/>
    </location>
</feature>
<dbReference type="RefSeq" id="WP_179641325.1">
    <property type="nucleotide sequence ID" value="NZ_BAAAYY010000005.1"/>
</dbReference>
<dbReference type="InterPro" id="IPR013805">
    <property type="entry name" value="GrpE_CC"/>
</dbReference>
<dbReference type="SUPFAM" id="SSF58014">
    <property type="entry name" value="Coiled-coil domain of nucleotide exchange factor GrpE"/>
    <property type="match status" value="1"/>
</dbReference>
<dbReference type="FunFam" id="2.30.22.10:FF:000001">
    <property type="entry name" value="Protein GrpE"/>
    <property type="match status" value="1"/>
</dbReference>
<accession>A0A852TM65</accession>
<evidence type="ECO:0000256" key="1">
    <source>
        <dbReference type="ARBA" id="ARBA00004496"/>
    </source>
</evidence>
<dbReference type="PRINTS" id="PR00773">
    <property type="entry name" value="GRPEPROTEIN"/>
</dbReference>
<feature type="region of interest" description="Disordered" evidence="14">
    <location>
        <begin position="206"/>
        <end position="244"/>
    </location>
</feature>
<evidence type="ECO:0000256" key="11">
    <source>
        <dbReference type="RuleBase" id="RU000639"/>
    </source>
</evidence>
<evidence type="ECO:0000256" key="5">
    <source>
        <dbReference type="ARBA" id="ARBA00023016"/>
    </source>
</evidence>
<dbReference type="Gene3D" id="3.90.20.20">
    <property type="match status" value="1"/>
</dbReference>
<dbReference type="PANTHER" id="PTHR21237:SF23">
    <property type="entry name" value="GRPE PROTEIN HOMOLOG, MITOCHONDRIAL"/>
    <property type="match status" value="1"/>
</dbReference>
<dbReference type="InterPro" id="IPR000740">
    <property type="entry name" value="GrpE"/>
</dbReference>
<evidence type="ECO:0000256" key="14">
    <source>
        <dbReference type="SAM" id="MobiDB-lite"/>
    </source>
</evidence>
<dbReference type="PANTHER" id="PTHR21237">
    <property type="entry name" value="GRPE PROTEIN"/>
    <property type="match status" value="1"/>
</dbReference>
<comment type="function">
    <text evidence="7 10 11">Participates actively in the response to hyperosmotic and heat shock by preventing the aggregation of stress-denatured proteins, in association with DnaK and GrpE. It is the nucleotide exchange factor for DnaK and may function as a thermosensor. Unfolded proteins bind initially to DnaJ; upon interaction with the DnaJ-bound protein, DnaK hydrolyzes its bound ATP, resulting in the formation of a stable complex. GrpE releases ADP from DnaK; ATP binding to DnaK triggers the release of the substrate protein, thus completing the reaction cycle. Several rounds of ATP-dependent interactions between DnaJ, DnaK and GrpE are required for fully efficient folding.</text>
</comment>
<evidence type="ECO:0000256" key="12">
    <source>
        <dbReference type="RuleBase" id="RU004478"/>
    </source>
</evidence>
<evidence type="ECO:0000256" key="8">
    <source>
        <dbReference type="ARBA" id="ARBA00072274"/>
    </source>
</evidence>
<evidence type="ECO:0000256" key="9">
    <source>
        <dbReference type="ARBA" id="ARBA00076414"/>
    </source>
</evidence>
<keyword evidence="4 10" id="KW-0963">Cytoplasm</keyword>
<keyword evidence="16" id="KW-1185">Reference proteome</keyword>
<dbReference type="InterPro" id="IPR009012">
    <property type="entry name" value="GrpE_head"/>
</dbReference>
<dbReference type="GO" id="GO:0051082">
    <property type="term" value="F:unfolded protein binding"/>
    <property type="evidence" value="ECO:0007669"/>
    <property type="project" value="TreeGrafter"/>
</dbReference>
<dbReference type="PROSITE" id="PS01071">
    <property type="entry name" value="GRPE"/>
    <property type="match status" value="1"/>
</dbReference>
<keyword evidence="6 10" id="KW-0143">Chaperone</keyword>
<dbReference type="Pfam" id="PF01025">
    <property type="entry name" value="GrpE"/>
    <property type="match status" value="1"/>
</dbReference>
<dbReference type="GO" id="GO:0000774">
    <property type="term" value="F:adenyl-nucleotide exchange factor activity"/>
    <property type="evidence" value="ECO:0007669"/>
    <property type="project" value="InterPro"/>
</dbReference>
<dbReference type="Proteomes" id="UP000589036">
    <property type="component" value="Unassembled WGS sequence"/>
</dbReference>
<gene>
    <name evidence="10" type="primary">grpE</name>
    <name evidence="15" type="ORF">HDA32_000148</name>
</gene>